<evidence type="ECO:0000313" key="1">
    <source>
        <dbReference type="EMBL" id="KZT53606.1"/>
    </source>
</evidence>
<reference evidence="1 2" key="1">
    <citation type="journal article" date="2016" name="Mol. Biol. Evol.">
        <title>Comparative Genomics of Early-Diverging Mushroom-Forming Fungi Provides Insights into the Origins of Lignocellulose Decay Capabilities.</title>
        <authorList>
            <person name="Nagy L.G."/>
            <person name="Riley R."/>
            <person name="Tritt A."/>
            <person name="Adam C."/>
            <person name="Daum C."/>
            <person name="Floudas D."/>
            <person name="Sun H."/>
            <person name="Yadav J.S."/>
            <person name="Pangilinan J."/>
            <person name="Larsson K.H."/>
            <person name="Matsuura K."/>
            <person name="Barry K."/>
            <person name="Labutti K."/>
            <person name="Kuo R."/>
            <person name="Ohm R.A."/>
            <person name="Bhattacharya S.S."/>
            <person name="Shirouzu T."/>
            <person name="Yoshinaga Y."/>
            <person name="Martin F.M."/>
            <person name="Grigoriev I.V."/>
            <person name="Hibbett D.S."/>
        </authorList>
    </citation>
    <scope>NUCLEOTIDE SEQUENCE [LARGE SCALE GENOMIC DNA]</scope>
    <source>
        <strain evidence="1 2">HHB12733</strain>
    </source>
</reference>
<name>A0A165DV73_9BASI</name>
<gene>
    <name evidence="1" type="ORF">CALCODRAFT_511318</name>
</gene>
<evidence type="ECO:0000313" key="2">
    <source>
        <dbReference type="Proteomes" id="UP000076842"/>
    </source>
</evidence>
<sequence length="434" mass="46768">MSVDVDSSLSRHVAVDSTDNLRLQFFNLCRASAPGREEMWSRLVSAPFLATTKDIIDRTLSADFRQYDCLTSKMLDVMGDSWLDTLRSVIEASVRSRMVTMENLTPGLRRLLGPSSLSQLSSFLQSLDLSTASGSRASSSAFAVIPADISAADQIASLSFSDNDLDHANTFGSDTIDVSAHSMPSNKRSAATSVDLDHPSQLATSIPERPRKLRRLKAAVPDRGSDDSSDFQETAEACMKWHTSVVGLTSSLSSTGSSPSAPAFGPLWCDKCIRKYLQQKSQGVVMSCRVQCSGSHKFSAKSGFGCSPCRAANLTCSLQRDAKIAALQYELLSSVPTKRNVGLARSQRGSKLVSSRGLSSRSDGISVDAMSSYPAADILYQRLKLIESISDDPEASLDDVRPFLRSSSILAFNLRSISLSTNSVVSRSDSVSPS</sequence>
<keyword evidence="2" id="KW-1185">Reference proteome</keyword>
<dbReference type="AlphaFoldDB" id="A0A165DV73"/>
<dbReference type="EMBL" id="KV424033">
    <property type="protein sequence ID" value="KZT53606.1"/>
    <property type="molecule type" value="Genomic_DNA"/>
</dbReference>
<dbReference type="Proteomes" id="UP000076842">
    <property type="component" value="Unassembled WGS sequence"/>
</dbReference>
<organism evidence="1 2">
    <name type="scientific">Calocera cornea HHB12733</name>
    <dbReference type="NCBI Taxonomy" id="1353952"/>
    <lineage>
        <taxon>Eukaryota</taxon>
        <taxon>Fungi</taxon>
        <taxon>Dikarya</taxon>
        <taxon>Basidiomycota</taxon>
        <taxon>Agaricomycotina</taxon>
        <taxon>Dacrymycetes</taxon>
        <taxon>Dacrymycetales</taxon>
        <taxon>Dacrymycetaceae</taxon>
        <taxon>Calocera</taxon>
    </lineage>
</organism>
<proteinExistence type="predicted"/>
<accession>A0A165DV73</accession>
<dbReference type="InParanoid" id="A0A165DV73"/>
<protein>
    <submittedName>
        <fullName evidence="1">Uncharacterized protein</fullName>
    </submittedName>
</protein>